<dbReference type="GeneID" id="11535034"/>
<dbReference type="FunFam" id="3.40.50.300:FF:002326">
    <property type="entry name" value="ATP-dependent RNA helicase DBP7"/>
    <property type="match status" value="1"/>
</dbReference>
<evidence type="ECO:0000313" key="19">
    <source>
        <dbReference type="EMBL" id="CCE61800.1"/>
    </source>
</evidence>
<dbReference type="EC" id="3.6.4.13" evidence="14"/>
<accession>G8BP69</accession>
<evidence type="ECO:0000259" key="18">
    <source>
        <dbReference type="PROSITE" id="PS51195"/>
    </source>
</evidence>
<keyword evidence="5 14" id="KW-0547">Nucleotide-binding</keyword>
<feature type="domain" description="DEAD-box RNA helicase Q" evidence="18">
    <location>
        <begin position="152"/>
        <end position="181"/>
    </location>
</feature>
<feature type="short sequence motif" description="Q motif" evidence="13">
    <location>
        <begin position="152"/>
        <end position="181"/>
    </location>
</feature>
<evidence type="ECO:0000256" key="3">
    <source>
        <dbReference type="ARBA" id="ARBA00022517"/>
    </source>
</evidence>
<dbReference type="GO" id="GO:0016787">
    <property type="term" value="F:hydrolase activity"/>
    <property type="evidence" value="ECO:0007669"/>
    <property type="project" value="UniProtKB-KW"/>
</dbReference>
<evidence type="ECO:0000256" key="13">
    <source>
        <dbReference type="PROSITE-ProRule" id="PRU00552"/>
    </source>
</evidence>
<comment type="function">
    <text evidence="14">RNA helicase.</text>
</comment>
<dbReference type="Proteomes" id="UP000005666">
    <property type="component" value="Chromosome 2"/>
</dbReference>
<evidence type="ECO:0000256" key="5">
    <source>
        <dbReference type="ARBA" id="ARBA00022741"/>
    </source>
</evidence>
<feature type="region of interest" description="Disordered" evidence="15">
    <location>
        <begin position="700"/>
        <end position="724"/>
    </location>
</feature>
<dbReference type="GO" id="GO:0003724">
    <property type="term" value="F:RNA helicase activity"/>
    <property type="evidence" value="ECO:0007669"/>
    <property type="project" value="UniProtKB-EC"/>
</dbReference>
<keyword evidence="10" id="KW-0539">Nucleus</keyword>
<dbReference type="SUPFAM" id="SSF52540">
    <property type="entry name" value="P-loop containing nucleoside triphosphate hydrolases"/>
    <property type="match status" value="2"/>
</dbReference>
<comment type="function">
    <text evidence="1">ATP-binding RNA helicase involved in the biogenesis of 60S ribosomal subunits and is required for the normal formation of 25S and 5.8S rRNAs.</text>
</comment>
<evidence type="ECO:0000256" key="11">
    <source>
        <dbReference type="ARBA" id="ARBA00037933"/>
    </source>
</evidence>
<dbReference type="CDD" id="cd18787">
    <property type="entry name" value="SF2_C_DEAD"/>
    <property type="match status" value="1"/>
</dbReference>
<dbReference type="PROSITE" id="PS51194">
    <property type="entry name" value="HELICASE_CTER"/>
    <property type="match status" value="1"/>
</dbReference>
<dbReference type="HOGENOM" id="CLU_003041_26_2_1"/>
<feature type="domain" description="Helicase ATP-binding" evidence="16">
    <location>
        <begin position="186"/>
        <end position="380"/>
    </location>
</feature>
<evidence type="ECO:0000256" key="2">
    <source>
        <dbReference type="ARBA" id="ARBA00004604"/>
    </source>
</evidence>
<dbReference type="InterPro" id="IPR014001">
    <property type="entry name" value="Helicase_ATP-bd"/>
</dbReference>
<dbReference type="RefSeq" id="XP_003684234.1">
    <property type="nucleotide sequence ID" value="XM_003684186.1"/>
</dbReference>
<feature type="compositionally biased region" description="Basic and acidic residues" evidence="15">
    <location>
        <begin position="32"/>
        <end position="46"/>
    </location>
</feature>
<gene>
    <name evidence="19" type="primary">TPHA0B01270</name>
    <name evidence="19" type="ordered locus">TPHA_0B01270</name>
</gene>
<sequence length="740" mass="83167">MSDDDGMLLNFTMSDEPNVAISKRATVTSGTWKERRMMKMKLEGKEPKKRSNGKDDGSNRRNKRRDVAVDDLEMTNDAKATWESFSGESGASDNQKGKQKKDGPSNVIPAHISSQVVTSLFTSNRKIDTLKNINQKNEDEETNPSNAPLIADDFESSGVSDILVKHLHEKLKIDKPTSIQKLVLPQLLSNNNEDLFIHAQTGSGKTLAFLLPILSRILNMKTRVDRKSGCFAIIIIPTRELAQQIYQVLISLTGCCHYLVPCLLIGGESKKSEKARLRKGCNFIIGTPGRVLDHFQNTESVKTQLGKSLRYLLFDEGDKLMELGFEETLSQILSLIHSIPIDTSAFPSLPSRIVNILSSATTKGDVTKLGNVALKNYKMISNGKMDNNALTSVPDQLVQSITIVPPKLRLVTLGAYLDSLCKKHKQQKTKDASHVSRTIIFLSCADNVDFHYEVFSSSDSHHGNLVGDSVRILTKGNTIFPSVDPEINPDVICYKLHGSLTQQMRTSTLQHFSKESETVAGKHLIMFCTDVASRGLDLPQVGTVIELDPPFAVEDHLHRIGRTARAGKSGESLLFLLPGEEEGYMEYIKPYHPKGWKMLNYTDDILKPTFQNAAVSRNDKSKARNSDEWDINATTWHLNLERRLLEDNYMKELAVKAYISHTRAYATHISKEKKFFNIKFVHLGHLAKSFGLRERPRTMGFQTAKHEEAESKKAKRENPKNKMFRLAREAQKQSFSEFNY</sequence>
<dbReference type="InterPro" id="IPR014014">
    <property type="entry name" value="RNA_helicase_DEAD_Q_motif"/>
</dbReference>
<evidence type="ECO:0000256" key="1">
    <source>
        <dbReference type="ARBA" id="ARBA00003706"/>
    </source>
</evidence>
<dbReference type="Gene3D" id="3.40.50.300">
    <property type="entry name" value="P-loop containing nucleotide triphosphate hydrolases"/>
    <property type="match status" value="2"/>
</dbReference>
<keyword evidence="3" id="KW-0690">Ribosome biogenesis</keyword>
<dbReference type="SMART" id="SM01178">
    <property type="entry name" value="DUF4217"/>
    <property type="match status" value="1"/>
</dbReference>
<comment type="catalytic activity">
    <reaction evidence="12 14">
        <text>ATP + H2O = ADP + phosphate + H(+)</text>
        <dbReference type="Rhea" id="RHEA:13065"/>
        <dbReference type="ChEBI" id="CHEBI:15377"/>
        <dbReference type="ChEBI" id="CHEBI:15378"/>
        <dbReference type="ChEBI" id="CHEBI:30616"/>
        <dbReference type="ChEBI" id="CHEBI:43474"/>
        <dbReference type="ChEBI" id="CHEBI:456216"/>
        <dbReference type="EC" id="3.6.4.13"/>
    </reaction>
</comment>
<comment type="domain">
    <text evidence="14">The Q motif is unique to and characteristic of the DEAD box family of RNA helicases and controls ATP binding and hydrolysis.</text>
</comment>
<dbReference type="STRING" id="1071381.G8BP69"/>
<dbReference type="InterPro" id="IPR001650">
    <property type="entry name" value="Helicase_C-like"/>
</dbReference>
<dbReference type="Pfam" id="PF00270">
    <property type="entry name" value="DEAD"/>
    <property type="match status" value="1"/>
</dbReference>
<dbReference type="GO" id="GO:0005524">
    <property type="term" value="F:ATP binding"/>
    <property type="evidence" value="ECO:0007669"/>
    <property type="project" value="UniProtKB-UniRule"/>
</dbReference>
<feature type="compositionally biased region" description="Polar residues" evidence="15">
    <location>
        <begin position="83"/>
        <end position="94"/>
    </location>
</feature>
<keyword evidence="7 14" id="KW-0347">Helicase</keyword>
<dbReference type="OMA" id="IHEQICE"/>
<keyword evidence="6 14" id="KW-0378">Hydrolase</keyword>
<evidence type="ECO:0000256" key="14">
    <source>
        <dbReference type="RuleBase" id="RU365068"/>
    </source>
</evidence>
<proteinExistence type="inferred from homology"/>
<name>G8BP69_TETPH</name>
<evidence type="ECO:0000256" key="9">
    <source>
        <dbReference type="ARBA" id="ARBA00022884"/>
    </source>
</evidence>
<dbReference type="Pfam" id="PF00271">
    <property type="entry name" value="Helicase_C"/>
    <property type="match status" value="1"/>
</dbReference>
<dbReference type="PROSITE" id="PS51195">
    <property type="entry name" value="Q_MOTIF"/>
    <property type="match status" value="1"/>
</dbReference>
<evidence type="ECO:0000256" key="15">
    <source>
        <dbReference type="SAM" id="MobiDB-lite"/>
    </source>
</evidence>
<dbReference type="GO" id="GO:0005730">
    <property type="term" value="C:nucleolus"/>
    <property type="evidence" value="ECO:0007669"/>
    <property type="project" value="UniProtKB-SubCell"/>
</dbReference>
<dbReference type="SMART" id="SM00487">
    <property type="entry name" value="DEXDc"/>
    <property type="match status" value="1"/>
</dbReference>
<evidence type="ECO:0000256" key="12">
    <source>
        <dbReference type="ARBA" id="ARBA00047984"/>
    </source>
</evidence>
<organism evidence="19 20">
    <name type="scientific">Tetrapisispora phaffii (strain ATCC 24235 / CBS 4417 / NBRC 1672 / NRRL Y-8282 / UCD 70-5)</name>
    <name type="common">Yeast</name>
    <name type="synonym">Fabospora phaffii</name>
    <dbReference type="NCBI Taxonomy" id="1071381"/>
    <lineage>
        <taxon>Eukaryota</taxon>
        <taxon>Fungi</taxon>
        <taxon>Dikarya</taxon>
        <taxon>Ascomycota</taxon>
        <taxon>Saccharomycotina</taxon>
        <taxon>Saccharomycetes</taxon>
        <taxon>Saccharomycetales</taxon>
        <taxon>Saccharomycetaceae</taxon>
        <taxon>Tetrapisispora</taxon>
    </lineage>
</organism>
<comment type="subcellular location">
    <subcellularLocation>
        <location evidence="2">Nucleus</location>
        <location evidence="2">Nucleolus</location>
    </subcellularLocation>
</comment>
<reference evidence="19 20" key="1">
    <citation type="journal article" date="2011" name="Proc. Natl. Acad. Sci. U.S.A.">
        <title>Evolutionary erosion of yeast sex chromosomes by mating-type switching accidents.</title>
        <authorList>
            <person name="Gordon J.L."/>
            <person name="Armisen D."/>
            <person name="Proux-Wera E."/>
            <person name="Oheigeartaigh S.S."/>
            <person name="Byrne K.P."/>
            <person name="Wolfe K.H."/>
        </authorList>
    </citation>
    <scope>NUCLEOTIDE SEQUENCE [LARGE SCALE GENOMIC DNA]</scope>
    <source>
        <strain evidence="20">ATCC 24235 / CBS 4417 / NBRC 1672 / NRRL Y-8282 / UCD 70-5</strain>
    </source>
</reference>
<keyword evidence="20" id="KW-1185">Reference proteome</keyword>
<evidence type="ECO:0000313" key="20">
    <source>
        <dbReference type="Proteomes" id="UP000005666"/>
    </source>
</evidence>
<evidence type="ECO:0000256" key="6">
    <source>
        <dbReference type="ARBA" id="ARBA00022801"/>
    </source>
</evidence>
<dbReference type="GO" id="GO:0003723">
    <property type="term" value="F:RNA binding"/>
    <property type="evidence" value="ECO:0007669"/>
    <property type="project" value="UniProtKB-UniRule"/>
</dbReference>
<evidence type="ECO:0000256" key="4">
    <source>
        <dbReference type="ARBA" id="ARBA00022552"/>
    </source>
</evidence>
<evidence type="ECO:0000259" key="16">
    <source>
        <dbReference type="PROSITE" id="PS51192"/>
    </source>
</evidence>
<dbReference type="CDD" id="cd17949">
    <property type="entry name" value="DEADc_DDX31"/>
    <property type="match status" value="1"/>
</dbReference>
<evidence type="ECO:0000256" key="10">
    <source>
        <dbReference type="ARBA" id="ARBA00023242"/>
    </source>
</evidence>
<dbReference type="OrthoDB" id="422663at2759"/>
<keyword evidence="4" id="KW-0698">rRNA processing</keyword>
<dbReference type="Pfam" id="PF13959">
    <property type="entry name" value="CTE_SPB4"/>
    <property type="match status" value="1"/>
</dbReference>
<protein>
    <recommendedName>
        <fullName evidence="14">ATP-dependent RNA helicase</fullName>
        <ecNumber evidence="14">3.6.4.13</ecNumber>
    </recommendedName>
</protein>
<dbReference type="SMART" id="SM00490">
    <property type="entry name" value="HELICc"/>
    <property type="match status" value="1"/>
</dbReference>
<dbReference type="InterPro" id="IPR011545">
    <property type="entry name" value="DEAD/DEAH_box_helicase_dom"/>
</dbReference>
<feature type="region of interest" description="Disordered" evidence="15">
    <location>
        <begin position="22"/>
        <end position="109"/>
    </location>
</feature>
<feature type="compositionally biased region" description="Basic and acidic residues" evidence="15">
    <location>
        <begin position="704"/>
        <end position="724"/>
    </location>
</feature>
<dbReference type="eggNOG" id="KOG0348">
    <property type="taxonomic scope" value="Eukaryota"/>
</dbReference>
<dbReference type="InterPro" id="IPR027417">
    <property type="entry name" value="P-loop_NTPase"/>
</dbReference>
<dbReference type="AlphaFoldDB" id="G8BP69"/>
<keyword evidence="9 14" id="KW-0694">RNA-binding</keyword>
<evidence type="ECO:0000256" key="8">
    <source>
        <dbReference type="ARBA" id="ARBA00022840"/>
    </source>
</evidence>
<keyword evidence="8 14" id="KW-0067">ATP-binding</keyword>
<dbReference type="EMBL" id="HE612857">
    <property type="protein sequence ID" value="CCE61800.1"/>
    <property type="molecule type" value="Genomic_DNA"/>
</dbReference>
<dbReference type="KEGG" id="tpf:TPHA_0B01270"/>
<dbReference type="PANTHER" id="PTHR24031">
    <property type="entry name" value="RNA HELICASE"/>
    <property type="match status" value="1"/>
</dbReference>
<dbReference type="GO" id="GO:0000464">
    <property type="term" value="P:endonucleolytic cleavage in ITS1 upstream of 5.8S rRNA from tricistronic rRNA transcript (SSU-rRNA, 5.8S rRNA, LSU-rRNA)"/>
    <property type="evidence" value="ECO:0007669"/>
    <property type="project" value="EnsemblFungi"/>
</dbReference>
<dbReference type="PROSITE" id="PS51192">
    <property type="entry name" value="HELICASE_ATP_BIND_1"/>
    <property type="match status" value="1"/>
</dbReference>
<dbReference type="InterPro" id="IPR025313">
    <property type="entry name" value="SPB4-like_CTE"/>
</dbReference>
<evidence type="ECO:0000259" key="17">
    <source>
        <dbReference type="PROSITE" id="PS51194"/>
    </source>
</evidence>
<feature type="domain" description="Helicase C-terminal" evidence="17">
    <location>
        <begin position="416"/>
        <end position="614"/>
    </location>
</feature>
<evidence type="ECO:0000256" key="7">
    <source>
        <dbReference type="ARBA" id="ARBA00022806"/>
    </source>
</evidence>
<comment type="similarity">
    <text evidence="11">Belongs to the DEAD box helicase family. DDX31/DBP7 subfamily.</text>
</comment>